<dbReference type="OrthoDB" id="407298at2759"/>
<dbReference type="STRING" id="1745343.A0A2J6PF79"/>
<dbReference type="Pfam" id="PF01328">
    <property type="entry name" value="Peroxidase_2"/>
    <property type="match status" value="1"/>
</dbReference>
<evidence type="ECO:0000256" key="2">
    <source>
        <dbReference type="ARBA" id="ARBA00022559"/>
    </source>
</evidence>
<protein>
    <submittedName>
        <fullName evidence="10">Cloroperoxidase</fullName>
    </submittedName>
</protein>
<keyword evidence="5" id="KW-0560">Oxidoreductase</keyword>
<gene>
    <name evidence="10" type="ORF">NA56DRAFT_756398</name>
</gene>
<dbReference type="InterPro" id="IPR000028">
    <property type="entry name" value="Chloroperoxidase"/>
</dbReference>
<dbReference type="GO" id="GO:0046872">
    <property type="term" value="F:metal ion binding"/>
    <property type="evidence" value="ECO:0007669"/>
    <property type="project" value="UniProtKB-KW"/>
</dbReference>
<comment type="similarity">
    <text evidence="7">Belongs to the chloroperoxidase family.</text>
</comment>
<dbReference type="EMBL" id="KZ613544">
    <property type="protein sequence ID" value="PMD12698.1"/>
    <property type="molecule type" value="Genomic_DNA"/>
</dbReference>
<evidence type="ECO:0000256" key="8">
    <source>
        <dbReference type="SAM" id="SignalP"/>
    </source>
</evidence>
<keyword evidence="6" id="KW-0408">Iron</keyword>
<dbReference type="Gene3D" id="1.10.489.10">
    <property type="entry name" value="Chloroperoxidase-like"/>
    <property type="match status" value="1"/>
</dbReference>
<evidence type="ECO:0000256" key="5">
    <source>
        <dbReference type="ARBA" id="ARBA00023002"/>
    </source>
</evidence>
<evidence type="ECO:0000313" key="10">
    <source>
        <dbReference type="EMBL" id="PMD12698.1"/>
    </source>
</evidence>
<evidence type="ECO:0000256" key="3">
    <source>
        <dbReference type="ARBA" id="ARBA00022617"/>
    </source>
</evidence>
<name>A0A2J6PF79_9HELO</name>
<reference evidence="10 11" key="1">
    <citation type="submission" date="2016-05" db="EMBL/GenBank/DDBJ databases">
        <title>A degradative enzymes factory behind the ericoid mycorrhizal symbiosis.</title>
        <authorList>
            <consortium name="DOE Joint Genome Institute"/>
            <person name="Martino E."/>
            <person name="Morin E."/>
            <person name="Grelet G."/>
            <person name="Kuo A."/>
            <person name="Kohler A."/>
            <person name="Daghino S."/>
            <person name="Barry K."/>
            <person name="Choi C."/>
            <person name="Cichocki N."/>
            <person name="Clum A."/>
            <person name="Copeland A."/>
            <person name="Hainaut M."/>
            <person name="Haridas S."/>
            <person name="Labutti K."/>
            <person name="Lindquist E."/>
            <person name="Lipzen A."/>
            <person name="Khouja H.-R."/>
            <person name="Murat C."/>
            <person name="Ohm R."/>
            <person name="Olson A."/>
            <person name="Spatafora J."/>
            <person name="Veneault-Fourrey C."/>
            <person name="Henrissat B."/>
            <person name="Grigoriev I."/>
            <person name="Martin F."/>
            <person name="Perotto S."/>
        </authorList>
    </citation>
    <scope>NUCLEOTIDE SEQUENCE [LARGE SCALE GENOMIC DNA]</scope>
    <source>
        <strain evidence="10 11">UAMH 7357</strain>
    </source>
</reference>
<evidence type="ECO:0000256" key="4">
    <source>
        <dbReference type="ARBA" id="ARBA00022723"/>
    </source>
</evidence>
<keyword evidence="11" id="KW-1185">Reference proteome</keyword>
<keyword evidence="8" id="KW-0732">Signal</keyword>
<dbReference type="PROSITE" id="PS51405">
    <property type="entry name" value="HEME_HALOPEROXIDASE"/>
    <property type="match status" value="1"/>
</dbReference>
<dbReference type="SUPFAM" id="SSF47571">
    <property type="entry name" value="Cloroperoxidase"/>
    <property type="match status" value="1"/>
</dbReference>
<feature type="chain" id="PRO_5014334674" evidence="8">
    <location>
        <begin position="18"/>
        <end position="263"/>
    </location>
</feature>
<evidence type="ECO:0000313" key="11">
    <source>
        <dbReference type="Proteomes" id="UP000235672"/>
    </source>
</evidence>
<dbReference type="GO" id="GO:0004601">
    <property type="term" value="F:peroxidase activity"/>
    <property type="evidence" value="ECO:0007669"/>
    <property type="project" value="UniProtKB-KW"/>
</dbReference>
<evidence type="ECO:0000256" key="1">
    <source>
        <dbReference type="ARBA" id="ARBA00001970"/>
    </source>
</evidence>
<sequence length="263" mass="29480">MKLTLLFTAVALTQAFAQDSDAWDQSHFFTWSPPGPDDVRAPCPMLNTLANHGFLPHSGKNISEVDTINALSTALNINQTLGEFLFRAAITTNPMPNATTFSLDNLDRHDILEHDASLSRGDFYFGDDHTFNQTVFDETRSYWTAPVVDVQMAANARLARVHTSNATNPTFGFTETGQEFSFGESAAYILILGDRVSGTVPRSWVEYLFENERLPLELGWTRRKEVITFPDLIDLLERIVNATAISSQQTTKMIKREDFHTGL</sequence>
<evidence type="ECO:0000259" key="9">
    <source>
        <dbReference type="PROSITE" id="PS51405"/>
    </source>
</evidence>
<keyword evidence="4" id="KW-0479">Metal-binding</keyword>
<proteinExistence type="inferred from homology"/>
<feature type="domain" description="Heme haloperoxidase family profile" evidence="9">
    <location>
        <begin position="27"/>
        <end position="237"/>
    </location>
</feature>
<organism evidence="10 11">
    <name type="scientific">Hyaloscypha hepaticicola</name>
    <dbReference type="NCBI Taxonomy" id="2082293"/>
    <lineage>
        <taxon>Eukaryota</taxon>
        <taxon>Fungi</taxon>
        <taxon>Dikarya</taxon>
        <taxon>Ascomycota</taxon>
        <taxon>Pezizomycotina</taxon>
        <taxon>Leotiomycetes</taxon>
        <taxon>Helotiales</taxon>
        <taxon>Hyaloscyphaceae</taxon>
        <taxon>Hyaloscypha</taxon>
    </lineage>
</organism>
<feature type="signal peptide" evidence="8">
    <location>
        <begin position="1"/>
        <end position="17"/>
    </location>
</feature>
<comment type="cofactor">
    <cofactor evidence="1">
        <name>heme b</name>
        <dbReference type="ChEBI" id="CHEBI:60344"/>
    </cofactor>
</comment>
<evidence type="ECO:0000256" key="6">
    <source>
        <dbReference type="ARBA" id="ARBA00023004"/>
    </source>
</evidence>
<dbReference type="Proteomes" id="UP000235672">
    <property type="component" value="Unassembled WGS sequence"/>
</dbReference>
<dbReference type="InterPro" id="IPR036851">
    <property type="entry name" value="Chloroperoxidase-like_sf"/>
</dbReference>
<accession>A0A2J6PF79</accession>
<evidence type="ECO:0000256" key="7">
    <source>
        <dbReference type="ARBA" id="ARBA00025795"/>
    </source>
</evidence>
<dbReference type="PANTHER" id="PTHR33577">
    <property type="entry name" value="STERIGMATOCYSTIN BIOSYNTHESIS PEROXIDASE STCC-RELATED"/>
    <property type="match status" value="1"/>
</dbReference>
<keyword evidence="3" id="KW-0349">Heme</keyword>
<dbReference type="PANTHER" id="PTHR33577:SF7">
    <property type="entry name" value="HEME HALOPEROXIDASE FAMILY PROFILE DOMAIN-CONTAINING PROTEIN"/>
    <property type="match status" value="1"/>
</dbReference>
<dbReference type="AlphaFoldDB" id="A0A2J6PF79"/>
<keyword evidence="2 10" id="KW-0575">Peroxidase</keyword>